<dbReference type="InterPro" id="IPR014284">
    <property type="entry name" value="RNA_pol_sigma-70_dom"/>
</dbReference>
<dbReference type="NCBIfam" id="TIGR02937">
    <property type="entry name" value="sigma70-ECF"/>
    <property type="match status" value="1"/>
</dbReference>
<evidence type="ECO:0000256" key="6">
    <source>
        <dbReference type="ARBA" id="ARBA00023125"/>
    </source>
</evidence>
<comment type="similarity">
    <text evidence="1">Belongs to the sigma-70 factor family. ECF subfamily.</text>
</comment>
<organism evidence="11 12">
    <name type="scientific">Nonomuraea roseoviolacea subsp. carminata</name>
    <dbReference type="NCBI Taxonomy" id="160689"/>
    <lineage>
        <taxon>Bacteria</taxon>
        <taxon>Bacillati</taxon>
        <taxon>Actinomycetota</taxon>
        <taxon>Actinomycetes</taxon>
        <taxon>Streptosporangiales</taxon>
        <taxon>Streptosporangiaceae</taxon>
        <taxon>Nonomuraea</taxon>
    </lineage>
</organism>
<dbReference type="PROSITE" id="PS51007">
    <property type="entry name" value="CYTC"/>
    <property type="match status" value="1"/>
</dbReference>
<evidence type="ECO:0000256" key="1">
    <source>
        <dbReference type="ARBA" id="ARBA00010641"/>
    </source>
</evidence>
<dbReference type="InterPro" id="IPR013325">
    <property type="entry name" value="RNA_pol_sigma_r2"/>
</dbReference>
<dbReference type="PANTHER" id="PTHR43133:SF8">
    <property type="entry name" value="RNA POLYMERASE SIGMA FACTOR HI_1459-RELATED"/>
    <property type="match status" value="1"/>
</dbReference>
<feature type="compositionally biased region" description="Acidic residues" evidence="9">
    <location>
        <begin position="329"/>
        <end position="342"/>
    </location>
</feature>
<feature type="compositionally biased region" description="Gly residues" evidence="9">
    <location>
        <begin position="930"/>
        <end position="939"/>
    </location>
</feature>
<feature type="compositionally biased region" description="Gly residues" evidence="9">
    <location>
        <begin position="343"/>
        <end position="353"/>
    </location>
</feature>
<evidence type="ECO:0000256" key="3">
    <source>
        <dbReference type="ARBA" id="ARBA00023004"/>
    </source>
</evidence>
<evidence type="ECO:0000256" key="7">
    <source>
        <dbReference type="ARBA" id="ARBA00023163"/>
    </source>
</evidence>
<dbReference type="PANTHER" id="PTHR43133">
    <property type="entry name" value="RNA POLYMERASE ECF-TYPE SIGMA FACTO"/>
    <property type="match status" value="1"/>
</dbReference>
<evidence type="ECO:0000256" key="9">
    <source>
        <dbReference type="SAM" id="MobiDB-lite"/>
    </source>
</evidence>
<feature type="region of interest" description="Disordered" evidence="9">
    <location>
        <begin position="282"/>
        <end position="303"/>
    </location>
</feature>
<dbReference type="Gene3D" id="1.10.10.10">
    <property type="entry name" value="Winged helix-like DNA-binding domain superfamily/Winged helix DNA-binding domain"/>
    <property type="match status" value="1"/>
</dbReference>
<keyword evidence="6" id="KW-0238">DNA-binding</keyword>
<keyword evidence="7" id="KW-0804">Transcription</keyword>
<gene>
    <name evidence="11" type="ORF">HD595_003094</name>
</gene>
<keyword evidence="3 8" id="KW-0408">Iron</keyword>
<protein>
    <submittedName>
        <fullName evidence="11">RNA polymerase sigma factor (Sigma-70 family)</fullName>
    </submittedName>
</protein>
<proteinExistence type="inferred from homology"/>
<reference evidence="11 12" key="1">
    <citation type="submission" date="2022-06" db="EMBL/GenBank/DDBJ databases">
        <title>Sequencing the genomes of 1000 actinobacteria strains.</title>
        <authorList>
            <person name="Klenk H.-P."/>
        </authorList>
    </citation>
    <scope>NUCLEOTIDE SEQUENCE [LARGE SCALE GENOMIC DNA]</scope>
    <source>
        <strain evidence="11 12">DSM 44170</strain>
    </source>
</reference>
<dbReference type="InterPro" id="IPR041916">
    <property type="entry name" value="Anti_sigma_zinc_sf"/>
</dbReference>
<evidence type="ECO:0000313" key="11">
    <source>
        <dbReference type="EMBL" id="MCP2346972.1"/>
    </source>
</evidence>
<dbReference type="InterPro" id="IPR007627">
    <property type="entry name" value="RNA_pol_sigma70_r2"/>
</dbReference>
<feature type="domain" description="Cytochrome c" evidence="10">
    <location>
        <begin position="205"/>
        <end position="315"/>
    </location>
</feature>
<feature type="compositionally biased region" description="Polar residues" evidence="9">
    <location>
        <begin position="589"/>
        <end position="605"/>
    </location>
</feature>
<dbReference type="Gene3D" id="1.10.1740.10">
    <property type="match status" value="1"/>
</dbReference>
<feature type="compositionally biased region" description="Low complexity" evidence="9">
    <location>
        <begin position="619"/>
        <end position="635"/>
    </location>
</feature>
<name>A0ABT1K051_9ACTN</name>
<keyword evidence="12" id="KW-1185">Reference proteome</keyword>
<sequence>MTMCIASPQSDAELLEAVKAGNAAAFRLLQDRHAPAARALARRLVRGEAEVEDVVAEAFTRILDLVGRGAGPEDAFRAYLLTVVRRTVHDRARVESRRVTPDEPFDPAVPFVDPALAGLERSMLARAFLSLPERWRAVLWHVEVERAGPAEVAPLLGLSRGEVSPLAYQAREGLRQAYVRLYLSASPAPACVPVLGRMAAHVRGGLARRGSRAVRAHARGCARCHAVLTELTDIGAGLRVVVGPLLAGPAFPEYAADPSRASAGAPASALLRVTVTPRRADEEDAFWGVDGDEADTDEGAEAEEEDLAFWESVADRAGAEQRAGGEGTDSGDAEGGDAEGGDAEGGGGEGEAGACGARRSPRLVGWLQRVAASPRVAMAGGAAVAVAAATTFAVASGNRTVERIATSPMAHPVGSGQPPLTVVEPDPISPPAPETGGGGARLRATIEPLGALVRGRSGIVAIRLRNYGGGASAGVRAMVDLPPGITMMPPGSRGHGAVLGPATTSPRRTPPRDAVPPEDGSRGRDDSPHPGRSPRRDRPGEHDGAPGRDRPGEHGDAPGRETSPDLGGVPGREAAPDLGGLLDLGTPPSHGTSPNHRSTSPSQDTPPDLGIPPRLGTSPGPDAAPGRAGAADGGASTRRHRHGTGSPRSSGGSPAPRQPDGAAAGWTCRAVPEGARCVRGPLEAGGSTVLFLRVQVAAGAGDGAAPAVRIRAGRMRTAARSATGVRPSGAPARFATEGKVAVMAIGNSLLTCPGGQSGCSAARRREGARRDNDLWSMVPLDADRTGSTAASSAARLRMPRGGRIVWAGLYWSAGGSVPGPIRLRPPGHRRYEPVRPDEVEDARLPSGPAYQAFADVTGLVAASRREGAWWAADAPMEPGVSRHAGWSLVVIATDPARPYTRTVVLDEAVATGDGGAALRVPLDGLAPGRTPGGSLGGTPGASSGEPPGAATPGSTSGETPGGTASGRTPARVRLVTWEGDAELDGDAVSAGGGPLVPAGGDREAANPFDGSSDGVAGMTFGVDVDTFEADLGDDPALTITSEKDAILFGIAAVSARTRQ</sequence>
<evidence type="ECO:0000256" key="8">
    <source>
        <dbReference type="PROSITE-ProRule" id="PRU00433"/>
    </source>
</evidence>
<evidence type="ECO:0000259" key="10">
    <source>
        <dbReference type="PROSITE" id="PS51007"/>
    </source>
</evidence>
<dbReference type="InterPro" id="IPR039425">
    <property type="entry name" value="RNA_pol_sigma-70-like"/>
</dbReference>
<dbReference type="Proteomes" id="UP001320766">
    <property type="component" value="Unassembled WGS sequence"/>
</dbReference>
<comment type="caution">
    <text evidence="11">The sequence shown here is derived from an EMBL/GenBank/DDBJ whole genome shotgun (WGS) entry which is preliminary data.</text>
</comment>
<dbReference type="SUPFAM" id="SSF88659">
    <property type="entry name" value="Sigma3 and sigma4 domains of RNA polymerase sigma factors"/>
    <property type="match status" value="1"/>
</dbReference>
<dbReference type="InterPro" id="IPR013324">
    <property type="entry name" value="RNA_pol_sigma_r3/r4-like"/>
</dbReference>
<dbReference type="Pfam" id="PF04542">
    <property type="entry name" value="Sigma70_r2"/>
    <property type="match status" value="1"/>
</dbReference>
<dbReference type="Gene3D" id="1.10.10.1320">
    <property type="entry name" value="Anti-sigma factor, zinc-finger domain"/>
    <property type="match status" value="1"/>
</dbReference>
<keyword evidence="5" id="KW-0731">Sigma factor</keyword>
<evidence type="ECO:0000256" key="5">
    <source>
        <dbReference type="ARBA" id="ARBA00023082"/>
    </source>
</evidence>
<dbReference type="InterPro" id="IPR009056">
    <property type="entry name" value="Cyt_c-like_dom"/>
</dbReference>
<keyword evidence="4" id="KW-0805">Transcription regulation</keyword>
<keyword evidence="2 8" id="KW-0479">Metal-binding</keyword>
<dbReference type="EMBL" id="JAMZEC010000001">
    <property type="protein sequence ID" value="MCP2346972.1"/>
    <property type="molecule type" value="Genomic_DNA"/>
</dbReference>
<dbReference type="SUPFAM" id="SSF88946">
    <property type="entry name" value="Sigma2 domain of RNA polymerase sigma factors"/>
    <property type="match status" value="1"/>
</dbReference>
<evidence type="ECO:0000313" key="12">
    <source>
        <dbReference type="Proteomes" id="UP001320766"/>
    </source>
</evidence>
<feature type="compositionally biased region" description="Basic and acidic residues" evidence="9">
    <location>
        <begin position="519"/>
        <end position="563"/>
    </location>
</feature>
<accession>A0ABT1K051</accession>
<feature type="region of interest" description="Disordered" evidence="9">
    <location>
        <begin position="317"/>
        <end position="356"/>
    </location>
</feature>
<feature type="compositionally biased region" description="Low complexity" evidence="9">
    <location>
        <begin position="644"/>
        <end position="654"/>
    </location>
</feature>
<keyword evidence="8" id="KW-0349">Heme</keyword>
<feature type="region of interest" description="Disordered" evidence="9">
    <location>
        <begin position="486"/>
        <end position="665"/>
    </location>
</feature>
<feature type="region of interest" description="Disordered" evidence="9">
    <location>
        <begin position="920"/>
        <end position="969"/>
    </location>
</feature>
<dbReference type="InterPro" id="IPR036388">
    <property type="entry name" value="WH-like_DNA-bd_sf"/>
</dbReference>
<evidence type="ECO:0000256" key="2">
    <source>
        <dbReference type="ARBA" id="ARBA00022723"/>
    </source>
</evidence>
<evidence type="ECO:0000256" key="4">
    <source>
        <dbReference type="ARBA" id="ARBA00023015"/>
    </source>
</evidence>